<comment type="subcellular location">
    <subcellularLocation>
        <location evidence="1">Cell membrane</location>
        <topology evidence="1">Multi-pass membrane protein</topology>
    </subcellularLocation>
</comment>
<keyword evidence="7 9" id="KW-0807">Transducer</keyword>
<dbReference type="CDD" id="cd06225">
    <property type="entry name" value="HAMP"/>
    <property type="match status" value="1"/>
</dbReference>
<evidence type="ECO:0000256" key="5">
    <source>
        <dbReference type="ARBA" id="ARBA00022989"/>
    </source>
</evidence>
<dbReference type="GO" id="GO:0007165">
    <property type="term" value="P:signal transduction"/>
    <property type="evidence" value="ECO:0007669"/>
    <property type="project" value="UniProtKB-KW"/>
</dbReference>
<protein>
    <submittedName>
        <fullName evidence="13">Cache 3/Cache 2 fusion domain-containing protein</fullName>
    </submittedName>
</protein>
<evidence type="ECO:0000259" key="12">
    <source>
        <dbReference type="PROSITE" id="PS50885"/>
    </source>
</evidence>
<dbReference type="InterPro" id="IPR029151">
    <property type="entry name" value="Sensor-like_sf"/>
</dbReference>
<dbReference type="SUPFAM" id="SSF58104">
    <property type="entry name" value="Methyl-accepting chemotaxis protein (MCP) signaling domain"/>
    <property type="match status" value="1"/>
</dbReference>
<evidence type="ECO:0000256" key="7">
    <source>
        <dbReference type="ARBA" id="ARBA00023224"/>
    </source>
</evidence>
<dbReference type="SMART" id="SM00283">
    <property type="entry name" value="MA"/>
    <property type="match status" value="1"/>
</dbReference>
<evidence type="ECO:0000256" key="1">
    <source>
        <dbReference type="ARBA" id="ARBA00004651"/>
    </source>
</evidence>
<feature type="domain" description="Methyl-accepting transducer" evidence="11">
    <location>
        <begin position="370"/>
        <end position="606"/>
    </location>
</feature>
<feature type="transmembrane region" description="Helical" evidence="10">
    <location>
        <begin position="288"/>
        <end position="309"/>
    </location>
</feature>
<keyword evidence="3" id="KW-0488">Methylation</keyword>
<comment type="similarity">
    <text evidence="8">Belongs to the methyl-accepting chemotaxis (MCP) protein family.</text>
</comment>
<dbReference type="FunFam" id="1.10.287.950:FF:000001">
    <property type="entry name" value="Methyl-accepting chemotaxis sensory transducer"/>
    <property type="match status" value="1"/>
</dbReference>
<keyword evidence="5 10" id="KW-1133">Transmembrane helix</keyword>
<dbReference type="Proteomes" id="UP000520592">
    <property type="component" value="Unassembled WGS sequence"/>
</dbReference>
<evidence type="ECO:0000313" key="13">
    <source>
        <dbReference type="EMBL" id="NWC35747.1"/>
    </source>
</evidence>
<dbReference type="CDD" id="cd11386">
    <property type="entry name" value="MCP_signal"/>
    <property type="match status" value="1"/>
</dbReference>
<feature type="transmembrane region" description="Helical" evidence="10">
    <location>
        <begin position="12"/>
        <end position="31"/>
    </location>
</feature>
<evidence type="ECO:0000313" key="14">
    <source>
        <dbReference type="Proteomes" id="UP000520592"/>
    </source>
</evidence>
<dbReference type="AlphaFoldDB" id="A0A7Y7YFV2"/>
<evidence type="ECO:0000256" key="6">
    <source>
        <dbReference type="ARBA" id="ARBA00023136"/>
    </source>
</evidence>
<dbReference type="GO" id="GO:0005886">
    <property type="term" value="C:plasma membrane"/>
    <property type="evidence" value="ECO:0007669"/>
    <property type="project" value="UniProtKB-SubCell"/>
</dbReference>
<organism evidence="13 14">
    <name type="scientific">Pseudomonas gingeri</name>
    <dbReference type="NCBI Taxonomy" id="117681"/>
    <lineage>
        <taxon>Bacteria</taxon>
        <taxon>Pseudomonadati</taxon>
        <taxon>Pseudomonadota</taxon>
        <taxon>Gammaproteobacteria</taxon>
        <taxon>Pseudomonadales</taxon>
        <taxon>Pseudomonadaceae</taxon>
        <taxon>Pseudomonas</taxon>
    </lineage>
</organism>
<keyword evidence="2" id="KW-1003">Cell membrane</keyword>
<evidence type="ECO:0000256" key="9">
    <source>
        <dbReference type="PROSITE-ProRule" id="PRU00284"/>
    </source>
</evidence>
<dbReference type="InterPro" id="IPR033462">
    <property type="entry name" value="Cache_3-Cache_2"/>
</dbReference>
<gene>
    <name evidence="13" type="ORF">HX876_25595</name>
</gene>
<keyword evidence="4 10" id="KW-0812">Transmembrane</keyword>
<dbReference type="EMBL" id="JACAQD010000035">
    <property type="protein sequence ID" value="NWC35747.1"/>
    <property type="molecule type" value="Genomic_DNA"/>
</dbReference>
<dbReference type="PROSITE" id="PS50111">
    <property type="entry name" value="CHEMOTAXIS_TRANSDUC_2"/>
    <property type="match status" value="1"/>
</dbReference>
<dbReference type="Pfam" id="PF17201">
    <property type="entry name" value="Cache_3-Cache_2"/>
    <property type="match status" value="1"/>
</dbReference>
<dbReference type="SUPFAM" id="SSF103190">
    <property type="entry name" value="Sensory domain-like"/>
    <property type="match status" value="1"/>
</dbReference>
<dbReference type="PROSITE" id="PS50885">
    <property type="entry name" value="HAMP"/>
    <property type="match status" value="1"/>
</dbReference>
<name>A0A7Y7YFV2_9PSED</name>
<proteinExistence type="inferred from homology"/>
<dbReference type="InterPro" id="IPR004089">
    <property type="entry name" value="MCPsignal_dom"/>
</dbReference>
<dbReference type="InterPro" id="IPR003660">
    <property type="entry name" value="HAMP_dom"/>
</dbReference>
<dbReference type="Gene3D" id="1.10.287.950">
    <property type="entry name" value="Methyl-accepting chemotaxis protein"/>
    <property type="match status" value="1"/>
</dbReference>
<dbReference type="Pfam" id="PF00672">
    <property type="entry name" value="HAMP"/>
    <property type="match status" value="1"/>
</dbReference>
<dbReference type="GO" id="GO:0006935">
    <property type="term" value="P:chemotaxis"/>
    <property type="evidence" value="ECO:0007669"/>
    <property type="project" value="UniProtKB-ARBA"/>
</dbReference>
<sequence>MFSRSLQLKFVFPVSAIVTLTTLLLVIVISARTRNNIEQSAHDKMQEQLSSMQYVLDVTDTLMMERVKGAMKLLMERGQYLGPAQQGEKVTVSGRRVPDLLLGGQAQANNFELVDQVASSQGGGATLFSKVDNEFVRISTNVQVEGKRVIGTILDPNGMPITAIRKGESFYGQVDILGNPYLTGYEPILDNQKQTVGIWYAGYKVDMQALQTSIAASRVLKGGFVALLDDKGNVRFQSKSVPPATAKSVADGNLHGWVVKRKSFTPWGFTMIAAYPEDEVRAEVKNEIIQVATIGLALSGVLMGLVFWLSRSLVVAPLGHAVSVARKIAAGDLSLPPSSTSRNDEIGDLARSLNNMQTSLRQMIGNIAGNAQRISTLSSSLSTSAEDVAAQSEQQSNAAASAAAAIEELATSIGHVSDKARESFTLAQDAGDKARLGGVVVEKASAEMHDIADSVSQSSERIVLLGEHSARISAIVGVIKSIADQTNLLALNAAIEAARAGEHGRGFAVVADEVRQLSERTAISTVEITTMIGSIQSGTEHAVETMRQGQDRANAGVEMASEAGRAVRQISGCSEQVVDAVNSISAALDQQNAANQEIALNVANMATMSGKNTFAVQQVAQASRELQESSNSLQATVDLFKL</sequence>
<dbReference type="PANTHER" id="PTHR32089">
    <property type="entry name" value="METHYL-ACCEPTING CHEMOTAXIS PROTEIN MCPB"/>
    <property type="match status" value="1"/>
</dbReference>
<accession>A0A7Y7YFV2</accession>
<dbReference type="Pfam" id="PF00015">
    <property type="entry name" value="MCPsignal"/>
    <property type="match status" value="1"/>
</dbReference>
<evidence type="ECO:0000256" key="8">
    <source>
        <dbReference type="ARBA" id="ARBA00029447"/>
    </source>
</evidence>
<keyword evidence="6 10" id="KW-0472">Membrane</keyword>
<evidence type="ECO:0000259" key="11">
    <source>
        <dbReference type="PROSITE" id="PS50111"/>
    </source>
</evidence>
<dbReference type="PANTHER" id="PTHR32089:SF112">
    <property type="entry name" value="LYSOZYME-LIKE PROTEIN-RELATED"/>
    <property type="match status" value="1"/>
</dbReference>
<dbReference type="SMART" id="SM00304">
    <property type="entry name" value="HAMP"/>
    <property type="match status" value="2"/>
</dbReference>
<evidence type="ECO:0000256" key="4">
    <source>
        <dbReference type="ARBA" id="ARBA00022692"/>
    </source>
</evidence>
<evidence type="ECO:0000256" key="10">
    <source>
        <dbReference type="SAM" id="Phobius"/>
    </source>
</evidence>
<reference evidence="13 14" key="1">
    <citation type="submission" date="2020-04" db="EMBL/GenBank/DDBJ databases">
        <title>Molecular characterization of pseudomonads from Agaricus bisporus reveal novel blotch 2 pathogens in Western Europe.</title>
        <authorList>
            <person name="Taparia T."/>
            <person name="Krijger M."/>
            <person name="Haynes E."/>
            <person name="Elpinstone J.G."/>
            <person name="Noble R."/>
            <person name="Van Der Wolf J."/>
        </authorList>
    </citation>
    <scope>NUCLEOTIDE SEQUENCE [LARGE SCALE GENOMIC DNA]</scope>
    <source>
        <strain evidence="13 14">IPO3737</strain>
    </source>
</reference>
<evidence type="ECO:0000256" key="2">
    <source>
        <dbReference type="ARBA" id="ARBA00022475"/>
    </source>
</evidence>
<evidence type="ECO:0000256" key="3">
    <source>
        <dbReference type="ARBA" id="ARBA00022481"/>
    </source>
</evidence>
<feature type="domain" description="HAMP" evidence="12">
    <location>
        <begin position="312"/>
        <end position="365"/>
    </location>
</feature>
<comment type="caution">
    <text evidence="13">The sequence shown here is derived from an EMBL/GenBank/DDBJ whole genome shotgun (WGS) entry which is preliminary data.</text>
</comment>